<feature type="transmembrane region" description="Helical" evidence="7">
    <location>
        <begin position="84"/>
        <end position="105"/>
    </location>
</feature>
<feature type="transmembrane region" description="Helical" evidence="7">
    <location>
        <begin position="256"/>
        <end position="274"/>
    </location>
</feature>
<feature type="transmembrane region" description="Helical" evidence="7">
    <location>
        <begin position="6"/>
        <end position="24"/>
    </location>
</feature>
<dbReference type="Proteomes" id="UP000438914">
    <property type="component" value="Unassembled WGS sequence"/>
</dbReference>
<comment type="subcellular location">
    <subcellularLocation>
        <location evidence="1">Cell membrane</location>
        <topology evidence="1">Multi-pass membrane protein</topology>
    </subcellularLocation>
</comment>
<organism evidence="9 10">
    <name type="scientific">Hallella mizrahii</name>
    <dbReference type="NCBI Taxonomy" id="2606637"/>
    <lineage>
        <taxon>Bacteria</taxon>
        <taxon>Pseudomonadati</taxon>
        <taxon>Bacteroidota</taxon>
        <taxon>Bacteroidia</taxon>
        <taxon>Bacteroidales</taxon>
        <taxon>Prevotellaceae</taxon>
        <taxon>Hallella</taxon>
    </lineage>
</organism>
<dbReference type="InterPro" id="IPR004633">
    <property type="entry name" value="NaPi_cotrn-rel/YqeW-like"/>
</dbReference>
<dbReference type="PANTHER" id="PTHR10010">
    <property type="entry name" value="SOLUTE CARRIER FAMILY 34 SODIUM PHOSPHATE , MEMBER 2-RELATED"/>
    <property type="match status" value="1"/>
</dbReference>
<evidence type="ECO:0000256" key="1">
    <source>
        <dbReference type="ARBA" id="ARBA00004651"/>
    </source>
</evidence>
<dbReference type="InterPro" id="IPR003841">
    <property type="entry name" value="Na/Pi_transpt"/>
</dbReference>
<dbReference type="NCBIfam" id="TIGR00704">
    <property type="entry name" value="NaPi_cotrn_rel"/>
    <property type="match status" value="1"/>
</dbReference>
<dbReference type="EMBL" id="VUNG01000072">
    <property type="protein sequence ID" value="MST85999.1"/>
    <property type="molecule type" value="Genomic_DNA"/>
</dbReference>
<gene>
    <name evidence="9" type="ORF">FYJ73_15230</name>
</gene>
<keyword evidence="2" id="KW-1003">Cell membrane</keyword>
<comment type="caution">
    <text evidence="9">The sequence shown here is derived from an EMBL/GenBank/DDBJ whole genome shotgun (WGS) entry which is preliminary data.</text>
</comment>
<dbReference type="RefSeq" id="WP_154535594.1">
    <property type="nucleotide sequence ID" value="NZ_VUNG01000072.1"/>
</dbReference>
<dbReference type="InterPro" id="IPR026022">
    <property type="entry name" value="PhoU_dom"/>
</dbReference>
<dbReference type="GO" id="GO:0044341">
    <property type="term" value="P:sodium-dependent phosphate transport"/>
    <property type="evidence" value="ECO:0007669"/>
    <property type="project" value="InterPro"/>
</dbReference>
<evidence type="ECO:0000256" key="7">
    <source>
        <dbReference type="SAM" id="Phobius"/>
    </source>
</evidence>
<protein>
    <submittedName>
        <fullName evidence="9">Na/Pi cotransporter family protein</fullName>
    </submittedName>
</protein>
<keyword evidence="5 7" id="KW-0472">Membrane</keyword>
<name>A0A7K0KJF0_9BACT</name>
<feature type="transmembrane region" description="Helical" evidence="7">
    <location>
        <begin position="184"/>
        <end position="211"/>
    </location>
</feature>
<evidence type="ECO:0000256" key="3">
    <source>
        <dbReference type="ARBA" id="ARBA00022692"/>
    </source>
</evidence>
<dbReference type="Pfam" id="PF01895">
    <property type="entry name" value="PhoU"/>
    <property type="match status" value="1"/>
</dbReference>
<dbReference type="GO" id="GO:0005886">
    <property type="term" value="C:plasma membrane"/>
    <property type="evidence" value="ECO:0007669"/>
    <property type="project" value="UniProtKB-SubCell"/>
</dbReference>
<keyword evidence="3 7" id="KW-0812">Transmembrane</keyword>
<dbReference type="GO" id="GO:0005436">
    <property type="term" value="F:sodium:phosphate symporter activity"/>
    <property type="evidence" value="ECO:0007669"/>
    <property type="project" value="InterPro"/>
</dbReference>
<proteinExistence type="predicted"/>
<dbReference type="Gene3D" id="1.20.58.220">
    <property type="entry name" value="Phosphate transport system protein phou homolog 2, domain 2"/>
    <property type="match status" value="1"/>
</dbReference>
<evidence type="ECO:0000313" key="10">
    <source>
        <dbReference type="Proteomes" id="UP000438914"/>
    </source>
</evidence>
<dbReference type="AlphaFoldDB" id="A0A7K0KJF0"/>
<reference evidence="9 10" key="1">
    <citation type="submission" date="2019-08" db="EMBL/GenBank/DDBJ databases">
        <title>In-depth cultivation of the pig gut microbiome towards novel bacterial diversity and tailored functional studies.</title>
        <authorList>
            <person name="Wylensek D."/>
            <person name="Hitch T.C.A."/>
            <person name="Clavel T."/>
        </authorList>
    </citation>
    <scope>NUCLEOTIDE SEQUENCE [LARGE SCALE GENOMIC DNA]</scope>
    <source>
        <strain evidence="9 10">LKV-178-WT-2A</strain>
    </source>
</reference>
<dbReference type="PANTHER" id="PTHR10010:SF46">
    <property type="entry name" value="SODIUM-DEPENDENT PHOSPHATE TRANSPORT PROTEIN 2B"/>
    <property type="match status" value="1"/>
</dbReference>
<evidence type="ECO:0000256" key="2">
    <source>
        <dbReference type="ARBA" id="ARBA00022475"/>
    </source>
</evidence>
<feature type="domain" description="PhoU" evidence="8">
    <location>
        <begin position="370"/>
        <end position="458"/>
    </location>
</feature>
<dbReference type="NCBIfam" id="NF037997">
    <property type="entry name" value="Na_Pi_symport"/>
    <property type="match status" value="1"/>
</dbReference>
<dbReference type="Pfam" id="PF02690">
    <property type="entry name" value="Na_Pi_cotrans"/>
    <property type="match status" value="2"/>
</dbReference>
<dbReference type="InterPro" id="IPR038078">
    <property type="entry name" value="PhoU-like_sf"/>
</dbReference>
<keyword evidence="10" id="KW-1185">Reference proteome</keyword>
<feature type="coiled-coil region" evidence="6">
    <location>
        <begin position="401"/>
        <end position="448"/>
    </location>
</feature>
<evidence type="ECO:0000259" key="8">
    <source>
        <dbReference type="Pfam" id="PF01895"/>
    </source>
</evidence>
<sequence>MNTSDYVIIFMKILGSLALLIYGMKVMSEALQKMAGSQLRHILGAMTTNRFTGMLTGVFITCAVQSSSATTVMTVSFVNAGLLTLAQAISVIMGANIGTTLTAWIMSLGFNVDLTMVVFPAFFLGIMLIYSKRRRYIGDFLFGIAFLFFALVLLSNAGKELDLEHNPQAIQFFSSFNIHSHANIVVFVLIGTLITCIVQSSAAVMAITILLCSSGVLPIYFGIALVLGENIGTTATANLAALGANTQARRAAMAHLVFNVFGVIWVLCLFYPFVDGVCHLVGYDPTGAGFTQAQKAAVLPIVLAAFHTCFNVTNTALLIGFIPQIEKVVCWIIKPKSNKDEEDFRLRFIQSGIMKTPELSVLEASKEIHSFAERMRRMLRMVRELLSTKDANDFVKLFSRIEKYESIADNMEIEIAKYLDQVSDAHLSDETKDKVRAMLREISELESIGDSCYHIARTINRKYTEKEEFTADQYEHLHQMFALTDQSMGEMEHALIEHKTDIDINRSFNIENEINNYRNQLRSRNTIDVNDHKYTYAIGTMYMDIINECERVGDYVVNVVEARTGKKKNEA</sequence>
<keyword evidence="4 7" id="KW-1133">Transmembrane helix</keyword>
<feature type="transmembrane region" description="Helical" evidence="7">
    <location>
        <begin position="136"/>
        <end position="154"/>
    </location>
</feature>
<evidence type="ECO:0000256" key="5">
    <source>
        <dbReference type="ARBA" id="ARBA00023136"/>
    </source>
</evidence>
<evidence type="ECO:0000256" key="6">
    <source>
        <dbReference type="SAM" id="Coils"/>
    </source>
</evidence>
<evidence type="ECO:0000313" key="9">
    <source>
        <dbReference type="EMBL" id="MST85999.1"/>
    </source>
</evidence>
<dbReference type="SUPFAM" id="SSF109755">
    <property type="entry name" value="PhoU-like"/>
    <property type="match status" value="1"/>
</dbReference>
<feature type="transmembrane region" description="Helical" evidence="7">
    <location>
        <begin position="112"/>
        <end position="130"/>
    </location>
</feature>
<accession>A0A7K0KJF0</accession>
<evidence type="ECO:0000256" key="4">
    <source>
        <dbReference type="ARBA" id="ARBA00022989"/>
    </source>
</evidence>
<keyword evidence="6" id="KW-0175">Coiled coil</keyword>